<dbReference type="InterPro" id="IPR036255">
    <property type="entry name" value="YgfB-like_sf"/>
</dbReference>
<proteinExistence type="inferred from homology"/>
<dbReference type="InterPro" id="IPR011978">
    <property type="entry name" value="YgfB-like"/>
</dbReference>
<dbReference type="Gene3D" id="1.20.120.740">
    <property type="entry name" value="YgfB uncharacterised protein family UPF0149, PF03695"/>
    <property type="match status" value="1"/>
</dbReference>
<dbReference type="EMBL" id="JAYGII010000040">
    <property type="protein sequence ID" value="MEA5446570.1"/>
    <property type="molecule type" value="Genomic_DNA"/>
</dbReference>
<name>A0AAP6JGH6_9GAMM</name>
<reference evidence="2 3" key="1">
    <citation type="submission" date="2023-12" db="EMBL/GenBank/DDBJ databases">
        <title>Whole-genome sequencing of halo(alkali)philic microorganisms from hypersaline lakes.</title>
        <authorList>
            <person name="Sorokin D.Y."/>
            <person name="Merkel A.Y."/>
            <person name="Messina E."/>
            <person name="Yakimov M."/>
        </authorList>
    </citation>
    <scope>NUCLEOTIDE SEQUENCE [LARGE SCALE GENOMIC DNA]</scope>
    <source>
        <strain evidence="2 3">AB-CW1</strain>
    </source>
</reference>
<dbReference type="PANTHER" id="PTHR37528">
    <property type="entry name" value="UPF0149 PROTEIN YGFB"/>
    <property type="match status" value="1"/>
</dbReference>
<keyword evidence="3" id="KW-1185">Reference proteome</keyword>
<gene>
    <name evidence="2" type="ORF">VCB98_12155</name>
</gene>
<accession>A0AAP6JGH6</accession>
<dbReference type="PANTHER" id="PTHR37528:SF1">
    <property type="entry name" value="UPF0149 PROTEIN YGFB"/>
    <property type="match status" value="1"/>
</dbReference>
<dbReference type="GO" id="GO:0005829">
    <property type="term" value="C:cytosol"/>
    <property type="evidence" value="ECO:0007669"/>
    <property type="project" value="TreeGrafter"/>
</dbReference>
<dbReference type="RefSeq" id="WP_346052910.1">
    <property type="nucleotide sequence ID" value="NZ_JAYGII010000040.1"/>
</dbReference>
<protein>
    <submittedName>
        <fullName evidence="2">UPF0149 family protein</fullName>
    </submittedName>
</protein>
<organism evidence="2 3">
    <name type="scientific">Natronospira elongata</name>
    <dbReference type="NCBI Taxonomy" id="3110268"/>
    <lineage>
        <taxon>Bacteria</taxon>
        <taxon>Pseudomonadati</taxon>
        <taxon>Pseudomonadota</taxon>
        <taxon>Gammaproteobacteria</taxon>
        <taxon>Natronospirales</taxon>
        <taxon>Natronospiraceae</taxon>
        <taxon>Natronospira</taxon>
    </lineage>
</organism>
<evidence type="ECO:0000313" key="3">
    <source>
        <dbReference type="Proteomes" id="UP001302316"/>
    </source>
</evidence>
<dbReference type="Proteomes" id="UP001302316">
    <property type="component" value="Unassembled WGS sequence"/>
</dbReference>
<evidence type="ECO:0000313" key="2">
    <source>
        <dbReference type="EMBL" id="MEA5446570.1"/>
    </source>
</evidence>
<evidence type="ECO:0000256" key="1">
    <source>
        <dbReference type="ARBA" id="ARBA00038308"/>
    </source>
</evidence>
<dbReference type="AlphaFoldDB" id="A0AAP6JGH6"/>
<dbReference type="SUPFAM" id="SSF101327">
    <property type="entry name" value="YgfB-like"/>
    <property type="match status" value="1"/>
</dbReference>
<sequence>MNLPEYSKVSTAFRQAQALSEPAESHGTLCGLLAAAPEADWQEQWLRLSLNSEGQGAVSLPASVRPVLDALYDATQAEMVDLQMRFEPLLPDDDHGIAERARCLGLWCQGFLFGFSTARPGSHEGLPPQVREVLDDLGRLAQVEPPQGEGSDEDEAALLEIVEYIRVAAQLVHDELKLKQGQPPTDTRH</sequence>
<dbReference type="Pfam" id="PF03695">
    <property type="entry name" value="UPF0149"/>
    <property type="match status" value="1"/>
</dbReference>
<comment type="similarity">
    <text evidence="1">Belongs to the UPF0149 family.</text>
</comment>
<comment type="caution">
    <text evidence="2">The sequence shown here is derived from an EMBL/GenBank/DDBJ whole genome shotgun (WGS) entry which is preliminary data.</text>
</comment>